<evidence type="ECO:0000256" key="1">
    <source>
        <dbReference type="SAM" id="MobiDB-lite"/>
    </source>
</evidence>
<feature type="region of interest" description="Disordered" evidence="1">
    <location>
        <begin position="142"/>
        <end position="175"/>
    </location>
</feature>
<protein>
    <submittedName>
        <fullName evidence="2">Uncharacterized protein</fullName>
    </submittedName>
</protein>
<dbReference type="AlphaFoldDB" id="A0AAW2E1B1"/>
<dbReference type="EMBL" id="JAZDWU010000001">
    <property type="protein sequence ID" value="KAL0015474.1"/>
    <property type="molecule type" value="Genomic_DNA"/>
</dbReference>
<evidence type="ECO:0000313" key="2">
    <source>
        <dbReference type="EMBL" id="KAL0015474.1"/>
    </source>
</evidence>
<dbReference type="PANTHER" id="PTHR48434:SF1">
    <property type="entry name" value="(RAPE) HYPOTHETICAL PROTEIN"/>
    <property type="match status" value="1"/>
</dbReference>
<gene>
    <name evidence="2" type="ORF">SO802_002543</name>
</gene>
<comment type="caution">
    <text evidence="2">The sequence shown here is derived from an EMBL/GenBank/DDBJ whole genome shotgun (WGS) entry which is preliminary data.</text>
</comment>
<evidence type="ECO:0000313" key="3">
    <source>
        <dbReference type="Proteomes" id="UP001459277"/>
    </source>
</evidence>
<reference evidence="2 3" key="1">
    <citation type="submission" date="2024-01" db="EMBL/GenBank/DDBJ databases">
        <title>A telomere-to-telomere, gap-free genome of sweet tea (Lithocarpus litseifolius).</title>
        <authorList>
            <person name="Zhou J."/>
        </authorList>
    </citation>
    <scope>NUCLEOTIDE SEQUENCE [LARGE SCALE GENOMIC DNA]</scope>
    <source>
        <strain evidence="2">Zhou-2022a</strain>
        <tissue evidence="2">Leaf</tissue>
    </source>
</reference>
<proteinExistence type="predicted"/>
<organism evidence="2 3">
    <name type="scientific">Lithocarpus litseifolius</name>
    <dbReference type="NCBI Taxonomy" id="425828"/>
    <lineage>
        <taxon>Eukaryota</taxon>
        <taxon>Viridiplantae</taxon>
        <taxon>Streptophyta</taxon>
        <taxon>Embryophyta</taxon>
        <taxon>Tracheophyta</taxon>
        <taxon>Spermatophyta</taxon>
        <taxon>Magnoliopsida</taxon>
        <taxon>eudicotyledons</taxon>
        <taxon>Gunneridae</taxon>
        <taxon>Pentapetalae</taxon>
        <taxon>rosids</taxon>
        <taxon>fabids</taxon>
        <taxon>Fagales</taxon>
        <taxon>Fagaceae</taxon>
        <taxon>Lithocarpus</taxon>
    </lineage>
</organism>
<keyword evidence="3" id="KW-1185">Reference proteome</keyword>
<dbReference type="PANTHER" id="PTHR48434">
    <property type="entry name" value="(RAPE) HYPOTHETICAL PROTEIN"/>
    <property type="match status" value="1"/>
</dbReference>
<accession>A0AAW2E1B1</accession>
<dbReference type="Proteomes" id="UP001459277">
    <property type="component" value="Unassembled WGS sequence"/>
</dbReference>
<sequence>MIPRWFIDWWNSYGPEAMIFPPDLLKAYETFKKEPNIPHLKDFPHLLQFFYRFPNLPWIIRWEYKIEKHPQHPFPILTRKFKLKWWNKFNFDHICQELQKKTSSSQIESSNFLLEKSQVQCQLASVLDRRQLKKQLLEAASQISDDEDDTVMESSSPNYRTHLEAFQDSQDPYDV</sequence>
<name>A0AAW2E1B1_9ROSI</name>